<evidence type="ECO:0000256" key="9">
    <source>
        <dbReference type="ARBA" id="ARBA00023049"/>
    </source>
</evidence>
<dbReference type="Proteomes" id="UP000230407">
    <property type="component" value="Unassembled WGS sequence"/>
</dbReference>
<dbReference type="InterPro" id="IPR012300">
    <property type="entry name" value="Pept_M6_InhA"/>
</dbReference>
<evidence type="ECO:0000313" key="15">
    <source>
        <dbReference type="Proteomes" id="UP000230407"/>
    </source>
</evidence>
<dbReference type="Pfam" id="PF20773">
    <property type="entry name" value="InhA-like_MAM"/>
    <property type="match status" value="1"/>
</dbReference>
<dbReference type="GO" id="GO:0008237">
    <property type="term" value="F:metallopeptidase activity"/>
    <property type="evidence" value="ECO:0007669"/>
    <property type="project" value="UniProtKB-KW"/>
</dbReference>
<evidence type="ECO:0000256" key="2">
    <source>
        <dbReference type="ARBA" id="ARBA00004613"/>
    </source>
</evidence>
<evidence type="ECO:0000256" key="6">
    <source>
        <dbReference type="ARBA" id="ARBA00022729"/>
    </source>
</evidence>
<dbReference type="Gene3D" id="2.60.120.260">
    <property type="entry name" value="Galactose-binding domain-like"/>
    <property type="match status" value="1"/>
</dbReference>
<keyword evidence="9" id="KW-0482">Metalloprotease</keyword>
<dbReference type="GO" id="GO:0046872">
    <property type="term" value="F:metal ion binding"/>
    <property type="evidence" value="ECO:0007669"/>
    <property type="project" value="UniProtKB-KW"/>
</dbReference>
<evidence type="ECO:0000256" key="3">
    <source>
        <dbReference type="ARBA" id="ARBA00022525"/>
    </source>
</evidence>
<evidence type="ECO:0000256" key="1">
    <source>
        <dbReference type="ARBA" id="ARBA00001947"/>
    </source>
</evidence>
<dbReference type="Pfam" id="PF20774">
    <property type="entry name" value="InhA-like_VEG"/>
    <property type="match status" value="1"/>
</dbReference>
<keyword evidence="4 14" id="KW-0645">Protease</keyword>
<name>A0A2M8LQ16_9ACTN</name>
<keyword evidence="7" id="KW-0378">Hydrolase</keyword>
<evidence type="ECO:0000256" key="10">
    <source>
        <dbReference type="SAM" id="MobiDB-lite"/>
    </source>
</evidence>
<dbReference type="EMBL" id="PGGW01000069">
    <property type="protein sequence ID" value="PJE94056.1"/>
    <property type="molecule type" value="Genomic_DNA"/>
</dbReference>
<organism evidence="14 15">
    <name type="scientific">Streptomyces carminius</name>
    <dbReference type="NCBI Taxonomy" id="2665496"/>
    <lineage>
        <taxon>Bacteria</taxon>
        <taxon>Bacillati</taxon>
        <taxon>Actinomycetota</taxon>
        <taxon>Actinomycetes</taxon>
        <taxon>Kitasatosporales</taxon>
        <taxon>Streptomycetaceae</taxon>
        <taxon>Streptomyces</taxon>
    </lineage>
</organism>
<comment type="subcellular location">
    <subcellularLocation>
        <location evidence="2">Secreted</location>
    </subcellularLocation>
</comment>
<dbReference type="Pfam" id="PF05547">
    <property type="entry name" value="Peptidase_M6"/>
    <property type="match status" value="1"/>
</dbReference>
<evidence type="ECO:0000259" key="12">
    <source>
        <dbReference type="Pfam" id="PF05547"/>
    </source>
</evidence>
<sequence>MKSQRRTTRSAALATTVAVVGATFLTAGTAHASEGAPSDGREPAAAGASDHAEDEGHKHGKGDNGRHVAHDLPGPLTKKQRTQRLAALERLASGQKPVTRNGTKVMKLGAEKYVEMEQTKTDKIFTILIEFGDKVDPEYGGTPGPLHNRIAEPDRAKDNTTLWKEDFDREHFEEIYFGDGEGSLKSYYEAQSSGKYSVDGMVSDWVKVDYNEARYGNNACGDNVCDTVWDAVRDGVNQWVADQQAAGRSGDEIAKQLAEYDLWDRYDFDGDGDFNESDGYIDHFQFVHAGEDESAGGGAQGEDAIWAHRWYAYGTDYGSTGPEFNRAGGTEIGDTGIWVGDYTVQPENGGLGVFAHEYGHDLGLPDLYDTAGGENSTGFWTLMSSGSWLNKGKDAIGDWAGEMTAWDKLSLGWLDYEEAKAATKSLHRLGVSTKQGKNPQALLVELPEKEVTTEVVEPAAGSMQWWSGSGDDLRNSLTRTVDLTGASTASLDLRGWWEIEKGYDYLYTQVSTDDGATWTALDGTANGEPIGRDASDTPALDGESGGWVDLSFPLDAYAGQEIQLRFHYRTDGGVAEMGFAADEITLTADGETLLADGAEDGEGGWTADGFSRIGASFTESYPQYYIAENRQYVSYDKTLKTGPYNFGWLEDRPDWVERFSYQNGLLIWLWDTSQLDNNTSAHPGEGLILPVDAHPKAEKWSDGTLMRNRIQSYDSTFSRYPTRGMTLHKEGEAKKIRWKAGVPVFDDRRGEYWDADNPGGSVKVPDTNTRISIVGQPLNGKTITVRVGPSSRR</sequence>
<evidence type="ECO:0000256" key="8">
    <source>
        <dbReference type="ARBA" id="ARBA00022833"/>
    </source>
</evidence>
<feature type="compositionally biased region" description="Basic and acidic residues" evidence="10">
    <location>
        <begin position="50"/>
        <end position="70"/>
    </location>
</feature>
<keyword evidence="15" id="KW-1185">Reference proteome</keyword>
<evidence type="ECO:0000256" key="11">
    <source>
        <dbReference type="SAM" id="SignalP"/>
    </source>
</evidence>
<feature type="signal peptide" evidence="11">
    <location>
        <begin position="1"/>
        <end position="32"/>
    </location>
</feature>
<keyword evidence="5" id="KW-0479">Metal-binding</keyword>
<protein>
    <submittedName>
        <fullName evidence="14">Protease</fullName>
    </submittedName>
</protein>
<accession>A0A2M8LQ16</accession>
<comment type="cofactor">
    <cofactor evidence="1">
        <name>Zn(2+)</name>
        <dbReference type="ChEBI" id="CHEBI:29105"/>
    </cofactor>
</comment>
<evidence type="ECO:0000256" key="5">
    <source>
        <dbReference type="ARBA" id="ARBA00022723"/>
    </source>
</evidence>
<dbReference type="RefSeq" id="WP_100204668.1">
    <property type="nucleotide sequence ID" value="NZ_PGGW01000069.1"/>
</dbReference>
<dbReference type="InterPro" id="IPR048665">
    <property type="entry name" value="InhA-like_VEG"/>
</dbReference>
<proteinExistence type="predicted"/>
<evidence type="ECO:0000313" key="14">
    <source>
        <dbReference type="EMBL" id="PJE94056.1"/>
    </source>
</evidence>
<feature type="domain" description="Peptidase M6-like" evidence="12">
    <location>
        <begin position="111"/>
        <end position="413"/>
    </location>
</feature>
<gene>
    <name evidence="14" type="ORF">CUT44_27450</name>
</gene>
<dbReference type="AlphaFoldDB" id="A0A2M8LQ16"/>
<evidence type="ECO:0000259" key="13">
    <source>
        <dbReference type="Pfam" id="PF20774"/>
    </source>
</evidence>
<dbReference type="PANTHER" id="PTHR13062">
    <property type="entry name" value="COLLAGENASE"/>
    <property type="match status" value="1"/>
</dbReference>
<dbReference type="PANTHER" id="PTHR13062:SF12">
    <property type="entry name" value="ALPHA-2-MACROGLOBULIN DOMAIN-CONTAINING PROTEIN"/>
    <property type="match status" value="1"/>
</dbReference>
<dbReference type="InterPro" id="IPR008757">
    <property type="entry name" value="Peptidase_M6-like_domain"/>
</dbReference>
<dbReference type="GO" id="GO:0005576">
    <property type="term" value="C:extracellular region"/>
    <property type="evidence" value="ECO:0007669"/>
    <property type="project" value="UniProtKB-SubCell"/>
</dbReference>
<keyword evidence="8" id="KW-0862">Zinc</keyword>
<dbReference type="NCBIfam" id="TIGR03296">
    <property type="entry name" value="M6dom_TIGR03296"/>
    <property type="match status" value="1"/>
</dbReference>
<keyword evidence="6 11" id="KW-0732">Signal</keyword>
<reference evidence="14 15" key="1">
    <citation type="submission" date="2017-11" db="EMBL/GenBank/DDBJ databases">
        <title>Streptomyces carmine sp. nov., a novel actinomycete isolated from Sophora alopecuroides in Xinjiang, China.</title>
        <authorList>
            <person name="Wang Y."/>
            <person name="Luo X."/>
            <person name="Wan C."/>
            <person name="Zhang L."/>
        </authorList>
    </citation>
    <scope>NUCLEOTIDE SEQUENCE [LARGE SCALE GENOMIC DNA]</scope>
    <source>
        <strain evidence="14 15">TRM SA0054</strain>
    </source>
</reference>
<evidence type="ECO:0000256" key="4">
    <source>
        <dbReference type="ARBA" id="ARBA00022670"/>
    </source>
</evidence>
<evidence type="ECO:0000256" key="7">
    <source>
        <dbReference type="ARBA" id="ARBA00022801"/>
    </source>
</evidence>
<dbReference type="SUPFAM" id="SSF55486">
    <property type="entry name" value="Metalloproteases ('zincins'), catalytic domain"/>
    <property type="match status" value="1"/>
</dbReference>
<feature type="chain" id="PRO_5014702191" evidence="11">
    <location>
        <begin position="33"/>
        <end position="793"/>
    </location>
</feature>
<comment type="caution">
    <text evidence="14">The sequence shown here is derived from an EMBL/GenBank/DDBJ whole genome shotgun (WGS) entry which is preliminary data.</text>
</comment>
<dbReference type="PIRSF" id="PIRSF007519">
    <property type="entry name" value="Protease_InhA"/>
    <property type="match status" value="1"/>
</dbReference>
<keyword evidence="3" id="KW-0964">Secreted</keyword>
<dbReference type="GO" id="GO:0006508">
    <property type="term" value="P:proteolysis"/>
    <property type="evidence" value="ECO:0007669"/>
    <property type="project" value="UniProtKB-KW"/>
</dbReference>
<feature type="region of interest" description="Disordered" evidence="10">
    <location>
        <begin position="30"/>
        <end position="81"/>
    </location>
</feature>
<feature type="domain" description="Immune inhibitor A-like metallopeptidase VEG" evidence="13">
    <location>
        <begin position="619"/>
        <end position="785"/>
    </location>
</feature>